<protein>
    <recommendedName>
        <fullName evidence="2">CID domain-containing protein</fullName>
    </recommendedName>
</protein>
<dbReference type="Gene3D" id="1.25.40.90">
    <property type="match status" value="1"/>
</dbReference>
<dbReference type="InterPro" id="IPR045154">
    <property type="entry name" value="PCF11-like"/>
</dbReference>
<feature type="region of interest" description="Disordered" evidence="1">
    <location>
        <begin position="509"/>
        <end position="552"/>
    </location>
</feature>
<dbReference type="GO" id="GO:0006369">
    <property type="term" value="P:termination of RNA polymerase II transcription"/>
    <property type="evidence" value="ECO:0007669"/>
    <property type="project" value="InterPro"/>
</dbReference>
<organism evidence="3 4">
    <name type="scientific">Malassezia restricta (strain ATCC 96810 / NBRC 103918 / CBS 7877)</name>
    <name type="common">Seborrheic dermatitis infection agent</name>
    <dbReference type="NCBI Taxonomy" id="425264"/>
    <lineage>
        <taxon>Eukaryota</taxon>
        <taxon>Fungi</taxon>
        <taxon>Dikarya</taxon>
        <taxon>Basidiomycota</taxon>
        <taxon>Ustilaginomycotina</taxon>
        <taxon>Malasseziomycetes</taxon>
        <taxon>Malasseziales</taxon>
        <taxon>Malasseziaceae</taxon>
        <taxon>Malassezia</taxon>
    </lineage>
</organism>
<dbReference type="AlphaFoldDB" id="A0A3G2S4F7"/>
<dbReference type="Proteomes" id="UP000269793">
    <property type="component" value="Chromosome III"/>
</dbReference>
<keyword evidence="4" id="KW-1185">Reference proteome</keyword>
<dbReference type="InterPro" id="IPR047415">
    <property type="entry name" value="Pcf11_CID"/>
</dbReference>
<evidence type="ECO:0000256" key="1">
    <source>
        <dbReference type="SAM" id="MobiDB-lite"/>
    </source>
</evidence>
<sequence>MYPRTYGYGQVRPEGYGYAGAFGPYSYGAYPQAPAMPQPNGVSAYGMPVLPPDLSNPAVFESMYKSHLAQLTFNSKPIITNLTLIAQEHVHRMSTVVAKLVDAHIMMAPPPLRLPALYLLDSICKNIGSPYTELWAPRASTLFMESYRVVDQPTRRRMEELLATWREAGPGGRPMLGDASQQAIERSLYGSQGAPVKAANAPNKSQVIADIERRMALCTKDLANEPHNTRAREQNDVLRQLKEQVNGSDVSAELLGHIQKQLDEMSSASVPTVPAPAPTSAPAAPSASELIANLMKAGLLPSSATTTAAPTSVPSTQSQDKAYTDYIMSLDLRMVTVNLSRPAPELEILMQEHLPHPCRQCANRYPEGEAGQHSLDDHLDWHFTQNRRARASIVRGQSRAWFDPASRWIRSGIDDVMPGASGAPGWEGEDAEFEQALRDKIANAYVPVPDGSELASHTCRICKEPFQSEWSEDLEEWIWRNAVLIEGNHYHASCFYSAKSMSEVVHAARSTTNVKQGEEDDEDVQRKRKASSSPPLPPHKKPLAMLKEEPPP</sequence>
<dbReference type="CDD" id="cd16982">
    <property type="entry name" value="CID_Pcf11"/>
    <property type="match status" value="1"/>
</dbReference>
<dbReference type="InterPro" id="IPR054127">
    <property type="entry name" value="Pcf11_C"/>
</dbReference>
<dbReference type="PANTHER" id="PTHR15921:SF3">
    <property type="entry name" value="PRE-MRNA CLEAVAGE COMPLEX 2 PROTEIN PCF11"/>
    <property type="match status" value="1"/>
</dbReference>
<dbReference type="GO" id="GO:0003729">
    <property type="term" value="F:mRNA binding"/>
    <property type="evidence" value="ECO:0007669"/>
    <property type="project" value="InterPro"/>
</dbReference>
<name>A0A3G2S4F7_MALR7</name>
<dbReference type="PANTHER" id="PTHR15921">
    <property type="entry name" value="PRE-MRNA CLEAVAGE COMPLEX II"/>
    <property type="match status" value="1"/>
</dbReference>
<evidence type="ECO:0000313" key="4">
    <source>
        <dbReference type="Proteomes" id="UP000269793"/>
    </source>
</evidence>
<dbReference type="EMBL" id="CP033150">
    <property type="protein sequence ID" value="AYO42904.1"/>
    <property type="molecule type" value="Genomic_DNA"/>
</dbReference>
<feature type="domain" description="CID" evidence="2">
    <location>
        <begin position="56"/>
        <end position="192"/>
    </location>
</feature>
<evidence type="ECO:0000259" key="2">
    <source>
        <dbReference type="PROSITE" id="PS51391"/>
    </source>
</evidence>
<dbReference type="Pfam" id="PF21936">
    <property type="entry name" value="Pcf11_C"/>
    <property type="match status" value="1"/>
</dbReference>
<evidence type="ECO:0000313" key="3">
    <source>
        <dbReference type="EMBL" id="AYO42904.1"/>
    </source>
</evidence>
<dbReference type="OrthoDB" id="2129491at2759"/>
<dbReference type="InterPro" id="IPR006569">
    <property type="entry name" value="CID_dom"/>
</dbReference>
<dbReference type="GO" id="GO:0000993">
    <property type="term" value="F:RNA polymerase II complex binding"/>
    <property type="evidence" value="ECO:0007669"/>
    <property type="project" value="InterPro"/>
</dbReference>
<dbReference type="VEuPathDB" id="FungiDB:DNF11_1954"/>
<dbReference type="SUPFAM" id="SSF48464">
    <property type="entry name" value="ENTH/VHS domain"/>
    <property type="match status" value="1"/>
</dbReference>
<dbReference type="SMART" id="SM00582">
    <property type="entry name" value="RPR"/>
    <property type="match status" value="1"/>
</dbReference>
<dbReference type="GO" id="GO:0005737">
    <property type="term" value="C:cytoplasm"/>
    <property type="evidence" value="ECO:0007669"/>
    <property type="project" value="TreeGrafter"/>
</dbReference>
<dbReference type="InterPro" id="IPR008942">
    <property type="entry name" value="ENTH_VHS"/>
</dbReference>
<gene>
    <name evidence="3" type="ORF">DNF11_1954</name>
</gene>
<proteinExistence type="predicted"/>
<dbReference type="Pfam" id="PF04818">
    <property type="entry name" value="CID"/>
    <property type="match status" value="1"/>
</dbReference>
<dbReference type="GO" id="GO:0031124">
    <property type="term" value="P:mRNA 3'-end processing"/>
    <property type="evidence" value="ECO:0007669"/>
    <property type="project" value="InterPro"/>
</dbReference>
<dbReference type="FunFam" id="1.25.40.90:FF:000016">
    <property type="entry name" value="mRNA cleavage factor complex component Pcf11"/>
    <property type="match status" value="1"/>
</dbReference>
<dbReference type="STRING" id="425264.A0A3G2S4F7"/>
<dbReference type="GO" id="GO:0005849">
    <property type="term" value="C:mRNA cleavage factor complex"/>
    <property type="evidence" value="ECO:0007669"/>
    <property type="project" value="TreeGrafter"/>
</dbReference>
<reference evidence="3 4" key="1">
    <citation type="submission" date="2018-10" db="EMBL/GenBank/DDBJ databases">
        <title>Complete genome sequence of Malassezia restricta CBS 7877.</title>
        <authorList>
            <person name="Morand S.C."/>
            <person name="Bertignac M."/>
            <person name="Iltis A."/>
            <person name="Kolder I."/>
            <person name="Pirovano W."/>
            <person name="Jourdain R."/>
            <person name="Clavaud C."/>
        </authorList>
    </citation>
    <scope>NUCLEOTIDE SEQUENCE [LARGE SCALE GENOMIC DNA]</scope>
    <source>
        <strain evidence="3 4">CBS 7877</strain>
    </source>
</reference>
<accession>A0A3G2S4F7</accession>
<feature type="region of interest" description="Disordered" evidence="1">
    <location>
        <begin position="265"/>
        <end position="284"/>
    </location>
</feature>
<dbReference type="PROSITE" id="PS51391">
    <property type="entry name" value="CID"/>
    <property type="match status" value="1"/>
</dbReference>